<sequence>MRFDLYVCRIIEEIIKFYYKDIDIDEFLDNTWGLFKIIKDDSDEVFQDEFFQYWSYFEEIFASGSEQPFYNEVHCKMLSNFKSAMKVFI</sequence>
<name>S5ZV48_9SPIR</name>
<dbReference type="STRING" id="1291379.TPE_1614"/>
<dbReference type="GeneID" id="301090147"/>
<reference evidence="1 2" key="1">
    <citation type="journal article" date="2013" name="PLoS ONE">
        <title>Genome-Wide Relatedness of Treponema pedis, from Gingiva and Necrotic Skin Lesions of Pigs, with the Human Oral Pathogen Treponema denticola.</title>
        <authorList>
            <person name="Svartstrom O."/>
            <person name="Mushtaq M."/>
            <person name="Pringle M."/>
            <person name="Segerman B."/>
        </authorList>
    </citation>
    <scope>NUCLEOTIDE SEQUENCE [LARGE SCALE GENOMIC DNA]</scope>
    <source>
        <strain evidence="1">T A4</strain>
    </source>
</reference>
<accession>S5ZV48</accession>
<dbReference type="KEGG" id="tped:TPE_1614"/>
<proteinExistence type="predicted"/>
<evidence type="ECO:0000313" key="1">
    <source>
        <dbReference type="EMBL" id="AGT44100.1"/>
    </source>
</evidence>
<protein>
    <submittedName>
        <fullName evidence="1">Uncharacterized protein</fullName>
    </submittedName>
</protein>
<dbReference type="AlphaFoldDB" id="S5ZV48"/>
<evidence type="ECO:0000313" key="2">
    <source>
        <dbReference type="Proteomes" id="UP000015620"/>
    </source>
</evidence>
<dbReference type="EMBL" id="CP004120">
    <property type="protein sequence ID" value="AGT44100.1"/>
    <property type="molecule type" value="Genomic_DNA"/>
</dbReference>
<organism evidence="1 2">
    <name type="scientific">Treponema pedis str. T A4</name>
    <dbReference type="NCBI Taxonomy" id="1291379"/>
    <lineage>
        <taxon>Bacteria</taxon>
        <taxon>Pseudomonadati</taxon>
        <taxon>Spirochaetota</taxon>
        <taxon>Spirochaetia</taxon>
        <taxon>Spirochaetales</taxon>
        <taxon>Treponemataceae</taxon>
        <taxon>Treponema</taxon>
    </lineage>
</organism>
<dbReference type="Proteomes" id="UP000015620">
    <property type="component" value="Chromosome"/>
</dbReference>
<dbReference type="PATRIC" id="fig|1291379.3.peg.1595"/>
<gene>
    <name evidence="1" type="ORF">TPE_1614</name>
</gene>
<dbReference type="RefSeq" id="WP_020965399.1">
    <property type="nucleotide sequence ID" value="NC_022097.1"/>
</dbReference>
<keyword evidence="2" id="KW-1185">Reference proteome</keyword>
<dbReference type="HOGENOM" id="CLU_2496946_0_0_12"/>